<dbReference type="OrthoDB" id="9800373at2"/>
<protein>
    <recommendedName>
        <fullName evidence="4">Mth938-like domain-containing protein</fullName>
    </recommendedName>
</protein>
<evidence type="ECO:0000313" key="2">
    <source>
        <dbReference type="EMBL" id="GAP66563.1"/>
    </source>
</evidence>
<dbReference type="Pfam" id="PF04430">
    <property type="entry name" value="DUF498"/>
    <property type="match status" value="1"/>
</dbReference>
<dbReference type="EMBL" id="DF970218">
    <property type="protein sequence ID" value="GAP66563.1"/>
    <property type="molecule type" value="Genomic_DNA"/>
</dbReference>
<accession>A0A0K8QNW1</accession>
<dbReference type="Proteomes" id="UP000253740">
    <property type="component" value="Unassembled WGS sequence"/>
</dbReference>
<dbReference type="HOGENOM" id="CLU_074390_2_1_6"/>
<evidence type="ECO:0008006" key="4">
    <source>
        <dbReference type="Google" id="ProtNLM"/>
    </source>
</evidence>
<dbReference type="InterPro" id="IPR036748">
    <property type="entry name" value="MTH938-like_sf"/>
</dbReference>
<sequence length="127" mass="13776">MELNLERPGDYLFVRRGDARSVTVVDRVLTRSFVLARETLLEDWPVADVGAIAEAHIEAILALRPEVVLLGTGARQRFPAAAVMAAFLQRRVGIEVMDNAAASRTYNVLAGEGRRVVAAFILETGAG</sequence>
<dbReference type="EMBL" id="DF952378">
    <property type="protein sequence ID" value="GAN43996.1"/>
    <property type="molecule type" value="Genomic_DNA"/>
</dbReference>
<dbReference type="CDD" id="cd05560">
    <property type="entry name" value="Xcc1710_like"/>
    <property type="match status" value="1"/>
</dbReference>
<dbReference type="InterPro" id="IPR007523">
    <property type="entry name" value="NDUFAF3/AAMDC"/>
</dbReference>
<reference evidence="2" key="2">
    <citation type="submission" date="2015-08" db="EMBL/GenBank/DDBJ databases">
        <title>Complete DNA Sequence of Pseudomonas syringae pv. actinidiae, the Causal Agent of Kiwifruit Canker Disease.</title>
        <authorList>
            <person name="Rikkerink E.H.A."/>
            <person name="Fineran P.C."/>
        </authorList>
    </citation>
    <scope>NUCLEOTIDE SEQUENCE</scope>
    <source>
        <strain evidence="2">SkMP5</strain>
    </source>
</reference>
<dbReference type="AlphaFoldDB" id="A0A0K8QNW1"/>
<reference evidence="1" key="1">
    <citation type="submission" date="2015-03" db="EMBL/GenBank/DDBJ databases">
        <title>Draft genome sequence of Mizugakiibacter sediminis skMP5.</title>
        <authorList>
            <person name="Watanabe T."/>
            <person name="Kojima H."/>
            <person name="Fukui M."/>
        </authorList>
    </citation>
    <scope>NUCLEOTIDE SEQUENCE</scope>
    <source>
        <strain evidence="1">SkMP5</strain>
    </source>
</reference>
<organism evidence="2">
    <name type="scientific">Mizugakiibacter sediminis</name>
    <dbReference type="NCBI Taxonomy" id="1475481"/>
    <lineage>
        <taxon>Bacteria</taxon>
        <taxon>Pseudomonadati</taxon>
        <taxon>Pseudomonadota</taxon>
        <taxon>Gammaproteobacteria</taxon>
        <taxon>Lysobacterales</taxon>
        <taxon>Rhodanobacteraceae</taxon>
        <taxon>Mizugakiibacter</taxon>
    </lineage>
</organism>
<dbReference type="Gene3D" id="3.40.1230.10">
    <property type="entry name" value="MTH938-like"/>
    <property type="match status" value="1"/>
</dbReference>
<name>A0A0K8QNW1_9GAMM</name>
<dbReference type="RefSeq" id="WP_062537162.1">
    <property type="nucleotide sequence ID" value="NZ_DF970218.1"/>
</dbReference>
<dbReference type="STRING" id="1475481.GCA_000953855_01913"/>
<evidence type="ECO:0000313" key="1">
    <source>
        <dbReference type="EMBL" id="GAN43996.1"/>
    </source>
</evidence>
<dbReference type="SUPFAM" id="SSF64076">
    <property type="entry name" value="MTH938-like"/>
    <property type="match status" value="1"/>
</dbReference>
<gene>
    <name evidence="1" type="ORF">MBSD_0511</name>
    <name evidence="2" type="ORF">MBSD_n1871</name>
</gene>
<evidence type="ECO:0000313" key="3">
    <source>
        <dbReference type="Proteomes" id="UP000253740"/>
    </source>
</evidence>
<dbReference type="PANTHER" id="PTHR21192:SF2">
    <property type="entry name" value="NADH DEHYDROGENASE [UBIQUINONE] 1 ALPHA SUBCOMPLEX ASSEMBLY FACTOR 3"/>
    <property type="match status" value="1"/>
</dbReference>
<keyword evidence="3" id="KW-1185">Reference proteome</keyword>
<proteinExistence type="predicted"/>
<dbReference type="PANTHER" id="PTHR21192">
    <property type="entry name" value="NUCLEAR PROTEIN E3-3"/>
    <property type="match status" value="1"/>
</dbReference>